<comment type="caution">
    <text evidence="2">The sequence shown here is derived from an EMBL/GenBank/DDBJ whole genome shotgun (WGS) entry which is preliminary data.</text>
</comment>
<dbReference type="EMBL" id="JBHTKK010000028">
    <property type="protein sequence ID" value="MFD1067822.1"/>
    <property type="molecule type" value="Genomic_DNA"/>
</dbReference>
<protein>
    <submittedName>
        <fullName evidence="2">YkoF family thiamine/hydroxymethylpyrimidine-binding protein</fullName>
    </submittedName>
</protein>
<feature type="domain" description="Thiamin/hydroxymethyl pyrimidine-binding YkoF putative" evidence="1">
    <location>
        <begin position="10"/>
        <end position="89"/>
    </location>
</feature>
<name>A0ABW3NJ74_9BACI</name>
<dbReference type="InterPro" id="IPR011522">
    <property type="entry name" value="Thiamin/HMP-bd_put_YkoF"/>
</dbReference>
<evidence type="ECO:0000259" key="1">
    <source>
        <dbReference type="Pfam" id="PF07615"/>
    </source>
</evidence>
<dbReference type="RefSeq" id="WP_379593974.1">
    <property type="nucleotide sequence ID" value="NZ_JBHTKK010000028.1"/>
</dbReference>
<dbReference type="InterPro" id="IPR029756">
    <property type="entry name" value="MTH1187/YkoF-like"/>
</dbReference>
<dbReference type="Pfam" id="PF07615">
    <property type="entry name" value="Ykof"/>
    <property type="match status" value="2"/>
</dbReference>
<feature type="domain" description="Thiamin/hydroxymethyl pyrimidine-binding YkoF putative" evidence="1">
    <location>
        <begin position="114"/>
        <end position="194"/>
    </location>
</feature>
<reference evidence="3" key="1">
    <citation type="journal article" date="2019" name="Int. J. Syst. Evol. Microbiol.">
        <title>The Global Catalogue of Microorganisms (GCM) 10K type strain sequencing project: providing services to taxonomists for standard genome sequencing and annotation.</title>
        <authorList>
            <consortium name="The Broad Institute Genomics Platform"/>
            <consortium name="The Broad Institute Genome Sequencing Center for Infectious Disease"/>
            <person name="Wu L."/>
            <person name="Ma J."/>
        </authorList>
    </citation>
    <scope>NUCLEOTIDE SEQUENCE [LARGE SCALE GENOMIC DNA]</scope>
    <source>
        <strain evidence="3">CCUG 56608</strain>
    </source>
</reference>
<keyword evidence="3" id="KW-1185">Reference proteome</keyword>
<accession>A0ABW3NJ74</accession>
<evidence type="ECO:0000313" key="3">
    <source>
        <dbReference type="Proteomes" id="UP001597041"/>
    </source>
</evidence>
<dbReference type="Gene3D" id="3.30.70.930">
    <property type="match status" value="2"/>
</dbReference>
<sequence>MTIECGTSRIAGCQFTLFPMSDDFAEVILSTLEEVDMSKVWKSTDDVTTCIRGKRVHIFDVTKALFLHAAKTGKHVAMSGTYSIGCPGDSTADVYMDESNELMNESSSKAVQQQAGCKFSLYPLGEEDYMEKIYQQIDWSKTTEVSVSHAHYATRLDGDVHDIFRVLQQSFEQVQDVVSHVTMTFTISANSPSNPKEQEQ</sequence>
<organism evidence="2 3">
    <name type="scientific">Oceanobacillus locisalsi</name>
    <dbReference type="NCBI Taxonomy" id="546107"/>
    <lineage>
        <taxon>Bacteria</taxon>
        <taxon>Bacillati</taxon>
        <taxon>Bacillota</taxon>
        <taxon>Bacilli</taxon>
        <taxon>Bacillales</taxon>
        <taxon>Bacillaceae</taxon>
        <taxon>Oceanobacillus</taxon>
    </lineage>
</organism>
<dbReference type="PIRSF" id="PIRSF021331">
    <property type="entry name" value="YkoF"/>
    <property type="match status" value="1"/>
</dbReference>
<dbReference type="Proteomes" id="UP001597041">
    <property type="component" value="Unassembled WGS sequence"/>
</dbReference>
<proteinExistence type="predicted"/>
<gene>
    <name evidence="2" type="ORF">ACFQ19_17580</name>
</gene>
<dbReference type="SUPFAM" id="SSF89957">
    <property type="entry name" value="MTH1187/YkoF-like"/>
    <property type="match status" value="1"/>
</dbReference>
<dbReference type="InterPro" id="IPR015835">
    <property type="entry name" value="HMP/thiamine-bd"/>
</dbReference>
<evidence type="ECO:0000313" key="2">
    <source>
        <dbReference type="EMBL" id="MFD1067822.1"/>
    </source>
</evidence>